<proteinExistence type="predicted"/>
<dbReference type="InterPro" id="IPR009158">
    <property type="entry name" value="G3P_DH_GlpB_su"/>
</dbReference>
<dbReference type="AlphaFoldDB" id="A0A1M4VRG7"/>
<keyword evidence="3" id="KW-0560">Oxidoreductase</keyword>
<dbReference type="NCBIfam" id="NF003725">
    <property type="entry name" value="PRK05329.2-4"/>
    <property type="match status" value="1"/>
</dbReference>
<accession>A0A1M4VRG7</accession>
<reference evidence="7" key="1">
    <citation type="submission" date="2016-11" db="EMBL/GenBank/DDBJ databases">
        <authorList>
            <person name="Varghese N."/>
            <person name="Submissions S."/>
        </authorList>
    </citation>
    <scope>NUCLEOTIDE SEQUENCE [LARGE SCALE GENOMIC DNA]</scope>
    <source>
        <strain evidence="7">DSM 9756</strain>
    </source>
</reference>
<evidence type="ECO:0000259" key="5">
    <source>
        <dbReference type="Pfam" id="PF00890"/>
    </source>
</evidence>
<evidence type="ECO:0000313" key="6">
    <source>
        <dbReference type="EMBL" id="SHE71465.1"/>
    </source>
</evidence>
<evidence type="ECO:0000256" key="2">
    <source>
        <dbReference type="ARBA" id="ARBA00022643"/>
    </source>
</evidence>
<sequence length="427" mass="46068">MTDGLERSFADVVVIGAGMAGLSAALFAARHGFRVSVVGTTGPLIFSSGFVDLLGVHPVSEGRVWDDPWAALEALSRDLPDHPYARLKKEEVEGALEVFLDFLGDNGLAYHREKGRNLRVVTAAGTLKPTYAVPATMKNAVTALDEKAPCLLVGLEGLKGFSARQAASNLQRFWRGVRACTVSFPQPGREVFPEQIAGDLAADGGCERLAGLILPHLGDARAVGLPAVCGIHDRGQVFRRLEAALGRPLFEIPTMPPSLPGLRLKNLFEEALPREGIDCRLQHKVLGFSVTDDGGFLFDCGAERPSFQIECRGAVLATGRFFGRGLQAERGAIREAVFGLPVVQPETRNDWHRKDFFDPQGHPVNRSGVRVDERWRPLDESGQPAFPTLVAAGTILAHHDWMREKCGAGLAVTTAWSAVASLADLLG</sequence>
<dbReference type="NCBIfam" id="TIGR03378">
    <property type="entry name" value="glycerol3P_GlpB"/>
    <property type="match status" value="1"/>
</dbReference>
<feature type="domain" description="FAD-dependent oxidoreductase 2 FAD-binding" evidence="5">
    <location>
        <begin position="11"/>
        <end position="410"/>
    </location>
</feature>
<evidence type="ECO:0000313" key="7">
    <source>
        <dbReference type="Proteomes" id="UP000184076"/>
    </source>
</evidence>
<evidence type="ECO:0000256" key="1">
    <source>
        <dbReference type="ARBA" id="ARBA00022630"/>
    </source>
</evidence>
<evidence type="ECO:0000256" key="4">
    <source>
        <dbReference type="SAM" id="Phobius"/>
    </source>
</evidence>
<dbReference type="RefSeq" id="WP_073037046.1">
    <property type="nucleotide sequence ID" value="NZ_FQVB01000006.1"/>
</dbReference>
<keyword evidence="1" id="KW-0285">Flavoprotein</keyword>
<dbReference type="PIRSF" id="PIRSF000141">
    <property type="entry name" value="Anaerobic_G3P_dh"/>
    <property type="match status" value="1"/>
</dbReference>
<keyword evidence="4" id="KW-0472">Membrane</keyword>
<dbReference type="InterPro" id="IPR036188">
    <property type="entry name" value="FAD/NAD-bd_sf"/>
</dbReference>
<organism evidence="6 7">
    <name type="scientific">Desulfacinum infernum DSM 9756</name>
    <dbReference type="NCBI Taxonomy" id="1121391"/>
    <lineage>
        <taxon>Bacteria</taxon>
        <taxon>Pseudomonadati</taxon>
        <taxon>Thermodesulfobacteriota</taxon>
        <taxon>Syntrophobacteria</taxon>
        <taxon>Syntrophobacterales</taxon>
        <taxon>Syntrophobacteraceae</taxon>
        <taxon>Desulfacinum</taxon>
    </lineage>
</organism>
<dbReference type="OrthoDB" id="140595at2"/>
<gene>
    <name evidence="6" type="ORF">SAMN02745206_00730</name>
</gene>
<dbReference type="GO" id="GO:0004368">
    <property type="term" value="F:glycerol-3-phosphate dehydrogenase (quinone) activity"/>
    <property type="evidence" value="ECO:0007669"/>
    <property type="project" value="InterPro"/>
</dbReference>
<dbReference type="Gene3D" id="3.50.50.60">
    <property type="entry name" value="FAD/NAD(P)-binding domain"/>
    <property type="match status" value="1"/>
</dbReference>
<keyword evidence="2" id="KW-0288">FMN</keyword>
<keyword evidence="7" id="KW-1185">Reference proteome</keyword>
<dbReference type="EMBL" id="FQVB01000006">
    <property type="protein sequence ID" value="SHE71465.1"/>
    <property type="molecule type" value="Genomic_DNA"/>
</dbReference>
<dbReference type="Pfam" id="PF00890">
    <property type="entry name" value="FAD_binding_2"/>
    <property type="match status" value="1"/>
</dbReference>
<dbReference type="Proteomes" id="UP000184076">
    <property type="component" value="Unassembled WGS sequence"/>
</dbReference>
<name>A0A1M4VRG7_9BACT</name>
<dbReference type="InterPro" id="IPR003953">
    <property type="entry name" value="FAD-dep_OxRdtase_2_FAD-bd"/>
</dbReference>
<dbReference type="STRING" id="1121391.SAMN02745206_00730"/>
<keyword evidence="4" id="KW-0812">Transmembrane</keyword>
<evidence type="ECO:0000256" key="3">
    <source>
        <dbReference type="ARBA" id="ARBA00023002"/>
    </source>
</evidence>
<feature type="transmembrane region" description="Helical" evidence="4">
    <location>
        <begin position="12"/>
        <end position="29"/>
    </location>
</feature>
<dbReference type="SUPFAM" id="SSF51905">
    <property type="entry name" value="FAD/NAD(P)-binding domain"/>
    <property type="match status" value="1"/>
</dbReference>
<protein>
    <submittedName>
        <fullName evidence="6">Glycerol-3-phosphate dehydrogenase subunit B</fullName>
    </submittedName>
</protein>
<keyword evidence="4" id="KW-1133">Transmembrane helix</keyword>
<dbReference type="GO" id="GO:0009331">
    <property type="term" value="C:glycerol-3-phosphate dehydrogenase (FAD) complex"/>
    <property type="evidence" value="ECO:0007669"/>
    <property type="project" value="InterPro"/>
</dbReference>